<evidence type="ECO:0000313" key="1">
    <source>
        <dbReference type="EMBL" id="QGZ13289.1"/>
    </source>
</evidence>
<dbReference type="RefSeq" id="YP_010649807.1">
    <property type="nucleotide sequence ID" value="NC_070773.1"/>
</dbReference>
<organism evidence="1 2">
    <name type="scientific">Vibrio phage NF</name>
    <dbReference type="NCBI Taxonomy" id="2686202"/>
    <lineage>
        <taxon>Viruses</taxon>
        <taxon>Duplodnaviria</taxon>
        <taxon>Heunggongvirae</taxon>
        <taxon>Uroviricota</taxon>
        <taxon>Caudoviricetes</taxon>
        <taxon>Enfavirus</taxon>
        <taxon>Enfavirus NF</taxon>
    </lineage>
</organism>
<proteinExistence type="predicted"/>
<reference evidence="1" key="1">
    <citation type="submission" date="2019-12" db="EMBL/GenBank/DDBJ databases">
        <title>Isolation and complete genomic sequence of bacteriophage NF: A novel Vibrio alginolyticus phage isolated from the coastal water of Qingdao, China.</title>
        <authorList>
            <person name="Zhang X."/>
        </authorList>
    </citation>
    <scope>NUCLEOTIDE SEQUENCE [LARGE SCALE GENOMIC DNA]</scope>
</reference>
<evidence type="ECO:0000313" key="2">
    <source>
        <dbReference type="Proteomes" id="UP000435913"/>
    </source>
</evidence>
<protein>
    <submittedName>
        <fullName evidence="1">Uncharacterized protein</fullName>
    </submittedName>
</protein>
<dbReference type="EMBL" id="MN812722">
    <property type="protein sequence ID" value="QGZ13289.1"/>
    <property type="molecule type" value="Genomic_DNA"/>
</dbReference>
<sequence length="155" mass="18181">MKKHKHEKKIKAKLDDMSLVVFEKRKGSGWRELECNDLPVDVGAKYRLCHKNHKTEFLHWLNGGVVEALEDGFWVEKANECYCLNNTVALWGVEEKIRIAENKERRWIAVCNSGYNCIDKLFDNKNQAKEFVTAFYPNNRVGDFQFIEIEIEVEV</sequence>
<dbReference type="Proteomes" id="UP000435913">
    <property type="component" value="Segment"/>
</dbReference>
<dbReference type="GeneID" id="77925367"/>
<keyword evidence="2" id="KW-1185">Reference proteome</keyword>
<dbReference type="KEGG" id="vg:77925367"/>
<name>A0A6B9JB62_9CAUD</name>
<accession>A0A6B9JB62</accession>